<dbReference type="AlphaFoldDB" id="A0A286A8G5"/>
<dbReference type="InterPro" id="IPR002611">
    <property type="entry name" value="IstB_ATP-bd"/>
</dbReference>
<feature type="domain" description="AAA+ ATPase" evidence="5">
    <location>
        <begin position="99"/>
        <end position="233"/>
    </location>
</feature>
<evidence type="ECO:0000313" key="8">
    <source>
        <dbReference type="EMBL" id="SOD16879.1"/>
    </source>
</evidence>
<evidence type="ECO:0000313" key="11">
    <source>
        <dbReference type="Proteomes" id="UP000219335"/>
    </source>
</evidence>
<dbReference type="GO" id="GO:0006260">
    <property type="term" value="P:DNA replication"/>
    <property type="evidence" value="ECO:0007669"/>
    <property type="project" value="TreeGrafter"/>
</dbReference>
<evidence type="ECO:0000313" key="6">
    <source>
        <dbReference type="EMBL" id="SOD15925.1"/>
    </source>
</evidence>
<dbReference type="EMBL" id="OCMU01000001">
    <property type="protein sequence ID" value="SOD16553.1"/>
    <property type="molecule type" value="Genomic_DNA"/>
</dbReference>
<dbReference type="EMBL" id="OCMU01000001">
    <property type="protein sequence ID" value="SOD15925.1"/>
    <property type="molecule type" value="Genomic_DNA"/>
</dbReference>
<gene>
    <name evidence="6" type="ORF">SAMN06297164_0146</name>
    <name evidence="7" type="ORF">SAMN06297164_0629</name>
    <name evidence="8" type="ORF">SAMN06297164_0830</name>
    <name evidence="9" type="ORF">SAMN06297164_1543</name>
    <name evidence="10" type="ORF">SAMN06297164_1793</name>
</gene>
<dbReference type="Proteomes" id="UP000219335">
    <property type="component" value="Unassembled WGS sequence"/>
</dbReference>
<feature type="compositionally biased region" description="Basic and acidic residues" evidence="4">
    <location>
        <begin position="251"/>
        <end position="262"/>
    </location>
</feature>
<dbReference type="Gene3D" id="3.40.50.300">
    <property type="entry name" value="P-loop containing nucleotide triphosphate hydrolases"/>
    <property type="match status" value="1"/>
</dbReference>
<dbReference type="PANTHER" id="PTHR30050:SF4">
    <property type="entry name" value="ATP-BINDING PROTEIN RV3427C IN INSERTION SEQUENCE-RELATED"/>
    <property type="match status" value="1"/>
</dbReference>
<evidence type="ECO:0000313" key="9">
    <source>
        <dbReference type="EMBL" id="SOD18195.1"/>
    </source>
</evidence>
<dbReference type="GO" id="GO:0005524">
    <property type="term" value="F:ATP binding"/>
    <property type="evidence" value="ECO:0007669"/>
    <property type="project" value="UniProtKB-KW"/>
</dbReference>
<dbReference type="InterPro" id="IPR003593">
    <property type="entry name" value="AAA+_ATPase"/>
</dbReference>
<evidence type="ECO:0000313" key="10">
    <source>
        <dbReference type="EMBL" id="SOD18675.1"/>
    </source>
</evidence>
<evidence type="ECO:0000313" key="7">
    <source>
        <dbReference type="EMBL" id="SOD16553.1"/>
    </source>
</evidence>
<evidence type="ECO:0000256" key="2">
    <source>
        <dbReference type="ARBA" id="ARBA00022741"/>
    </source>
</evidence>
<dbReference type="PANTHER" id="PTHR30050">
    <property type="entry name" value="CHROMOSOMAL REPLICATION INITIATOR PROTEIN DNAA"/>
    <property type="match status" value="1"/>
</dbReference>
<organism evidence="9 11">
    <name type="scientific">Nitrosomonas ureae</name>
    <dbReference type="NCBI Taxonomy" id="44577"/>
    <lineage>
        <taxon>Bacteria</taxon>
        <taxon>Pseudomonadati</taxon>
        <taxon>Pseudomonadota</taxon>
        <taxon>Betaproteobacteria</taxon>
        <taxon>Nitrosomonadales</taxon>
        <taxon>Nitrosomonadaceae</taxon>
        <taxon>Nitrosomonas</taxon>
    </lineage>
</organism>
<dbReference type="InterPro" id="IPR027417">
    <property type="entry name" value="P-loop_NTPase"/>
</dbReference>
<name>A0A286A8G5_9PROT</name>
<dbReference type="Pfam" id="PF01695">
    <property type="entry name" value="IstB_IS21"/>
    <property type="match status" value="1"/>
</dbReference>
<dbReference type="EMBL" id="OCMU01000001">
    <property type="protein sequence ID" value="SOD16879.1"/>
    <property type="molecule type" value="Genomic_DNA"/>
</dbReference>
<evidence type="ECO:0000256" key="4">
    <source>
        <dbReference type="SAM" id="MobiDB-lite"/>
    </source>
</evidence>
<dbReference type="CDD" id="cd00009">
    <property type="entry name" value="AAA"/>
    <property type="match status" value="1"/>
</dbReference>
<dbReference type="SUPFAM" id="SSF52540">
    <property type="entry name" value="P-loop containing nucleoside triphosphate hydrolases"/>
    <property type="match status" value="1"/>
</dbReference>
<evidence type="ECO:0000256" key="3">
    <source>
        <dbReference type="ARBA" id="ARBA00022840"/>
    </source>
</evidence>
<proteinExistence type="inferred from homology"/>
<dbReference type="SMART" id="SM00382">
    <property type="entry name" value="AAA"/>
    <property type="match status" value="1"/>
</dbReference>
<evidence type="ECO:0000256" key="1">
    <source>
        <dbReference type="ARBA" id="ARBA00008059"/>
    </source>
</evidence>
<protein>
    <submittedName>
        <fullName evidence="9">DNA replication protein DnaC</fullName>
    </submittedName>
</protein>
<evidence type="ECO:0000259" key="5">
    <source>
        <dbReference type="SMART" id="SM00382"/>
    </source>
</evidence>
<dbReference type="InterPro" id="IPR028350">
    <property type="entry name" value="DNAC/IstB-like"/>
</dbReference>
<dbReference type="InterPro" id="IPR047661">
    <property type="entry name" value="IstB"/>
</dbReference>
<keyword evidence="3" id="KW-0067">ATP-binding</keyword>
<accession>A0A286A8G5</accession>
<reference evidence="9 11" key="1">
    <citation type="submission" date="2017-09" db="EMBL/GenBank/DDBJ databases">
        <authorList>
            <person name="Ehlers B."/>
            <person name="Leendertz F.H."/>
        </authorList>
    </citation>
    <scope>NUCLEOTIDE SEQUENCE [LARGE SCALE GENOMIC DNA]</scope>
    <source>
        <strain evidence="9 11">Nm42</strain>
    </source>
</reference>
<dbReference type="EMBL" id="OCMU01000001">
    <property type="protein sequence ID" value="SOD18195.1"/>
    <property type="molecule type" value="Genomic_DNA"/>
</dbReference>
<sequence>MSDILAQFKALKLYGMADCYTELKQQNVPDIIASLDASDKILHQLLQAESTERSIRSIRYQTNAARFPVLRHLQGFDFSQSKVDQQLINQLATMQFTEAIQNLVLVGGTGTGKTHLAIAIGVSGIQHHNKKVRFYSAIDLANMLEQEKIAGKQGRMAMNLLQVNLVILDELGYLPFSQTGGALLFHLLSRLYERTSVIITTNLTFAEWSNVFIDAKMTTALLDRLTHHCNIIETGNESFRYKQSAASAKTRIQEREKERSSPEENLTDL</sequence>
<dbReference type="EMBL" id="OCMU01000001">
    <property type="protein sequence ID" value="SOD18675.1"/>
    <property type="molecule type" value="Genomic_DNA"/>
</dbReference>
<dbReference type="RefSeq" id="WP_097103504.1">
    <property type="nucleotide sequence ID" value="NZ_OCMU01000001.1"/>
</dbReference>
<dbReference type="NCBIfam" id="NF038214">
    <property type="entry name" value="IS21_help_AAA"/>
    <property type="match status" value="1"/>
</dbReference>
<keyword evidence="2" id="KW-0547">Nucleotide-binding</keyword>
<feature type="region of interest" description="Disordered" evidence="4">
    <location>
        <begin position="248"/>
        <end position="269"/>
    </location>
</feature>
<dbReference type="PIRSF" id="PIRSF003073">
    <property type="entry name" value="DNAC_TnpB_IstB"/>
    <property type="match status" value="1"/>
</dbReference>
<comment type="similarity">
    <text evidence="1">Belongs to the IS21/IS1162 putative ATP-binding protein family.</text>
</comment>